<keyword evidence="3" id="KW-1005">Bacterial flagellum biogenesis</keyword>
<dbReference type="SUPFAM" id="SSF140566">
    <property type="entry name" value="FlgN-like"/>
    <property type="match status" value="1"/>
</dbReference>
<dbReference type="InterPro" id="IPR036679">
    <property type="entry name" value="FlgN-like_sf"/>
</dbReference>
<dbReference type="InterPro" id="IPR007809">
    <property type="entry name" value="FlgN-like"/>
</dbReference>
<sequence>MAALNDLLEFQVKNTRDLLEVLQLELHAITARNSAEIESIAQKKSQLVTQIQTTDQRIAAHPDLEQLSQSDAFDAQVSTVRNIMQECQTLNQLNGEALQRANVSYTKLNNLLQQSHGKIGMTYNSGGLTHTSSTLGTKVKA</sequence>
<evidence type="ECO:0000256" key="3">
    <source>
        <dbReference type="ARBA" id="ARBA00022795"/>
    </source>
</evidence>
<comment type="similarity">
    <text evidence="2">Belongs to the FlgN family.</text>
</comment>
<keyword evidence="4" id="KW-0969">Cilium</keyword>
<comment type="function">
    <text evidence="1">Required for the efficient initiation of filament assembly.</text>
</comment>
<keyword evidence="5" id="KW-1185">Reference proteome</keyword>
<reference evidence="4 5" key="1">
    <citation type="submission" date="2021-02" db="EMBL/GenBank/DDBJ databases">
        <authorList>
            <person name="Park J.-S."/>
        </authorList>
    </citation>
    <scope>NUCLEOTIDE SEQUENCE [LARGE SCALE GENOMIC DNA]</scope>
    <source>
        <strain evidence="4 5">188UL20-2</strain>
    </source>
</reference>
<dbReference type="RefSeq" id="WP_205158201.1">
    <property type="nucleotide sequence ID" value="NZ_JAFEUM010000003.1"/>
</dbReference>
<dbReference type="Gene3D" id="1.20.58.300">
    <property type="entry name" value="FlgN-like"/>
    <property type="match status" value="1"/>
</dbReference>
<evidence type="ECO:0000313" key="4">
    <source>
        <dbReference type="EMBL" id="MBM7036632.1"/>
    </source>
</evidence>
<evidence type="ECO:0000256" key="1">
    <source>
        <dbReference type="ARBA" id="ARBA00002397"/>
    </source>
</evidence>
<dbReference type="Proteomes" id="UP000809621">
    <property type="component" value="Unassembled WGS sequence"/>
</dbReference>
<keyword evidence="4" id="KW-0282">Flagellum</keyword>
<dbReference type="Pfam" id="PF05130">
    <property type="entry name" value="FlgN"/>
    <property type="match status" value="1"/>
</dbReference>
<keyword evidence="4" id="KW-0966">Cell projection</keyword>
<evidence type="ECO:0000256" key="2">
    <source>
        <dbReference type="ARBA" id="ARBA00007703"/>
    </source>
</evidence>
<accession>A0ABS2HKJ2</accession>
<name>A0ABS2HKJ2_9VIBR</name>
<protein>
    <submittedName>
        <fullName evidence="4">Flagellar export chaperone FlgN</fullName>
    </submittedName>
</protein>
<proteinExistence type="inferred from homology"/>
<organism evidence="4 5">
    <name type="scientific">Vibrio ulleungensis</name>
    <dbReference type="NCBI Taxonomy" id="2807619"/>
    <lineage>
        <taxon>Bacteria</taxon>
        <taxon>Pseudomonadati</taxon>
        <taxon>Pseudomonadota</taxon>
        <taxon>Gammaproteobacteria</taxon>
        <taxon>Vibrionales</taxon>
        <taxon>Vibrionaceae</taxon>
        <taxon>Vibrio</taxon>
    </lineage>
</organism>
<gene>
    <name evidence="4" type="primary">flgN</name>
    <name evidence="4" type="ORF">JQC93_09455</name>
</gene>
<dbReference type="EMBL" id="JAFEUM010000003">
    <property type="protein sequence ID" value="MBM7036632.1"/>
    <property type="molecule type" value="Genomic_DNA"/>
</dbReference>
<comment type="caution">
    <text evidence="4">The sequence shown here is derived from an EMBL/GenBank/DDBJ whole genome shotgun (WGS) entry which is preliminary data.</text>
</comment>
<evidence type="ECO:0000313" key="5">
    <source>
        <dbReference type="Proteomes" id="UP000809621"/>
    </source>
</evidence>